<dbReference type="FunCoup" id="A0A804L912">
    <property type="interactions" value="2222"/>
</dbReference>
<dbReference type="PANTHER" id="PTHR47926">
    <property type="entry name" value="PENTATRICOPEPTIDE REPEAT-CONTAINING PROTEIN"/>
    <property type="match status" value="1"/>
</dbReference>
<keyword evidence="1" id="KW-0677">Repeat</keyword>
<evidence type="ECO:0000256" key="2">
    <source>
        <dbReference type="PROSITE-ProRule" id="PRU00708"/>
    </source>
</evidence>
<feature type="repeat" description="PPR" evidence="2">
    <location>
        <begin position="156"/>
        <end position="190"/>
    </location>
</feature>
<dbReference type="Pfam" id="PF13041">
    <property type="entry name" value="PPR_2"/>
    <property type="match status" value="2"/>
</dbReference>
<dbReference type="Gramene" id="Ma11_t17820.1">
    <property type="protein sequence ID" value="Ma11_p17820.1"/>
    <property type="gene ID" value="Ma11_g17820"/>
</dbReference>
<feature type="repeat" description="PPR" evidence="2">
    <location>
        <begin position="493"/>
        <end position="527"/>
    </location>
</feature>
<dbReference type="NCBIfam" id="TIGR00756">
    <property type="entry name" value="PPR"/>
    <property type="match status" value="4"/>
</dbReference>
<evidence type="ECO:0000313" key="4">
    <source>
        <dbReference type="EnsemblPlants" id="Ma11_p17820.1"/>
    </source>
</evidence>
<reference evidence="3" key="1">
    <citation type="submission" date="2021-03" db="EMBL/GenBank/DDBJ databases">
        <authorList>
            <consortium name="Genoscope - CEA"/>
            <person name="William W."/>
        </authorList>
    </citation>
    <scope>NUCLEOTIDE SEQUENCE</scope>
    <source>
        <strain evidence="3">Doubled-haploid Pahang</strain>
    </source>
</reference>
<dbReference type="FunFam" id="1.25.40.10:FF:000344">
    <property type="entry name" value="Pentatricopeptide repeat-containing protein"/>
    <property type="match status" value="1"/>
</dbReference>
<dbReference type="FunFam" id="1.25.40.10:FF:000158">
    <property type="entry name" value="pentatricopeptide repeat-containing protein At2g33680"/>
    <property type="match status" value="1"/>
</dbReference>
<feature type="repeat" description="PPR" evidence="2">
    <location>
        <begin position="291"/>
        <end position="325"/>
    </location>
</feature>
<dbReference type="Gene3D" id="1.25.40.10">
    <property type="entry name" value="Tetratricopeptide repeat domain"/>
    <property type="match status" value="4"/>
</dbReference>
<name>A0A804L912_MUSAM</name>
<sequence length="635" mass="69823">MRSSPPSISSNTFDHIHRCIPIRWWSALPSPLTNSQAPVLPAKALPSAARSSQLRSIVAFIHSASAVGHLSEAFAAFSDLRLRSPDVALLLRPLSSLLSCCTSRSAIPEGRQLHGLVLALGFQDHAFLLPNLTSFYAAGGLLSDATSLAESSSNNRSLAWNFLVSAHARCRRWKGAIFSYKQMVERGVRVGKHAYSSVLRACGEMGDLGLGREIHVCMDAAGIELDLCAWNSLVAMYVKCGAVDAARRLFDGMPERDVITWNSMISAYASVGRWEEAFELLQSMLEGPGVNTVTWNAIVSGNLQLGNHWEVLRLISRMRISGSAVDHVTLVIGLKACSKVESVRIGKEIHGVAIRIHCDGIENIVNALITMYSRCKHTSYAYILFRINAMQSLIAWNAMISGALHAEKPEEAYFLFHKMIGSSMQPNFVTVITMLSLCTRVMNFEHGRELHCYITKQGFEDHLALGNSLIGIYSKSGRMATAQRLFNIMRDCDVVSYTLLIAGYGMQGEGITSLKLFQQMISSEIEPDHVTMVAILSACSHSGLVTEGQLLFNHMISVYGIAPRLEHFSCIVDLYCRAGLLKKAEELINQMPFEPSVAMLATLVGASQVRGNKEIGQRAAKKLLEMKWGNPSHYS</sequence>
<accession>A0A804L912</accession>
<organism evidence="4 5">
    <name type="scientific">Musa acuminata subsp. malaccensis</name>
    <name type="common">Wild banana</name>
    <name type="synonym">Musa malaccensis</name>
    <dbReference type="NCBI Taxonomy" id="214687"/>
    <lineage>
        <taxon>Eukaryota</taxon>
        <taxon>Viridiplantae</taxon>
        <taxon>Streptophyta</taxon>
        <taxon>Embryophyta</taxon>
        <taxon>Tracheophyta</taxon>
        <taxon>Spermatophyta</taxon>
        <taxon>Magnoliopsida</taxon>
        <taxon>Liliopsida</taxon>
        <taxon>Zingiberales</taxon>
        <taxon>Musaceae</taxon>
        <taxon>Musa</taxon>
    </lineage>
</organism>
<reference evidence="4" key="2">
    <citation type="submission" date="2021-05" db="UniProtKB">
        <authorList>
            <consortium name="EnsemblPlants"/>
        </authorList>
    </citation>
    <scope>IDENTIFICATION</scope>
    <source>
        <strain evidence="4">subsp. malaccensis</strain>
    </source>
</reference>
<evidence type="ECO:0000256" key="1">
    <source>
        <dbReference type="ARBA" id="ARBA00022737"/>
    </source>
</evidence>
<evidence type="ECO:0000313" key="5">
    <source>
        <dbReference type="Proteomes" id="UP000012960"/>
    </source>
</evidence>
<dbReference type="OMA" id="MWGEAFE"/>
<dbReference type="Pfam" id="PF12854">
    <property type="entry name" value="PPR_1"/>
    <property type="match status" value="1"/>
</dbReference>
<protein>
    <submittedName>
        <fullName evidence="3">(wild Malaysian banana) hypothetical protein</fullName>
    </submittedName>
</protein>
<dbReference type="GO" id="GO:0099402">
    <property type="term" value="P:plant organ development"/>
    <property type="evidence" value="ECO:0007669"/>
    <property type="project" value="UniProtKB-ARBA"/>
</dbReference>
<feature type="repeat" description="PPR" evidence="2">
    <location>
        <begin position="226"/>
        <end position="256"/>
    </location>
</feature>
<dbReference type="PANTHER" id="PTHR47926:SF375">
    <property type="entry name" value="PENTATRICOPEPTIDE REPEAT-CONTAINING PROTEIN"/>
    <property type="match status" value="1"/>
</dbReference>
<dbReference type="Proteomes" id="UP000012960">
    <property type="component" value="Unplaced"/>
</dbReference>
<dbReference type="InterPro" id="IPR046960">
    <property type="entry name" value="PPR_At4g14850-like_plant"/>
</dbReference>
<dbReference type="PROSITE" id="PS51375">
    <property type="entry name" value="PPR"/>
    <property type="match status" value="6"/>
</dbReference>
<feature type="repeat" description="PPR" evidence="2">
    <location>
        <begin position="257"/>
        <end position="287"/>
    </location>
</feature>
<dbReference type="InterPro" id="IPR002885">
    <property type="entry name" value="PPR_rpt"/>
</dbReference>
<dbReference type="GO" id="GO:0009451">
    <property type="term" value="P:RNA modification"/>
    <property type="evidence" value="ECO:0007669"/>
    <property type="project" value="InterPro"/>
</dbReference>
<proteinExistence type="predicted"/>
<evidence type="ECO:0000313" key="3">
    <source>
        <dbReference type="EMBL" id="CAG1864901.1"/>
    </source>
</evidence>
<dbReference type="InParanoid" id="A0A804L912"/>
<dbReference type="EnsemblPlants" id="Ma11_t17820.1">
    <property type="protein sequence ID" value="Ma11_p17820.1"/>
    <property type="gene ID" value="Ma11_g17820"/>
</dbReference>
<dbReference type="GO" id="GO:0003723">
    <property type="term" value="F:RNA binding"/>
    <property type="evidence" value="ECO:0007669"/>
    <property type="project" value="InterPro"/>
</dbReference>
<dbReference type="InterPro" id="IPR011990">
    <property type="entry name" value="TPR-like_helical_dom_sf"/>
</dbReference>
<feature type="repeat" description="PPR" evidence="2">
    <location>
        <begin position="392"/>
        <end position="426"/>
    </location>
</feature>
<dbReference type="AlphaFoldDB" id="A0A804L912"/>
<keyword evidence="5" id="KW-1185">Reference proteome</keyword>
<gene>
    <name evidence="3" type="ORF">GSMUA_07270.1</name>
</gene>
<dbReference type="SUPFAM" id="SSF48452">
    <property type="entry name" value="TPR-like"/>
    <property type="match status" value="1"/>
</dbReference>
<dbReference type="EMBL" id="HG996475">
    <property type="protein sequence ID" value="CAG1864901.1"/>
    <property type="molecule type" value="Genomic_DNA"/>
</dbReference>
<dbReference type="Pfam" id="PF01535">
    <property type="entry name" value="PPR"/>
    <property type="match status" value="4"/>
</dbReference>